<dbReference type="SUPFAM" id="SSF53850">
    <property type="entry name" value="Periplasmic binding protein-like II"/>
    <property type="match status" value="1"/>
</dbReference>
<dbReference type="EMBL" id="JADEYS010000028">
    <property type="protein sequence ID" value="MBE9399489.1"/>
    <property type="molecule type" value="Genomic_DNA"/>
</dbReference>
<dbReference type="SUPFAM" id="SSF46785">
    <property type="entry name" value="Winged helix' DNA-binding domain"/>
    <property type="match status" value="1"/>
</dbReference>
<organism evidence="6 7">
    <name type="scientific">Pontibacterium sinense</name>
    <dbReference type="NCBI Taxonomy" id="2781979"/>
    <lineage>
        <taxon>Bacteria</taxon>
        <taxon>Pseudomonadati</taxon>
        <taxon>Pseudomonadota</taxon>
        <taxon>Gammaproteobacteria</taxon>
        <taxon>Oceanospirillales</taxon>
        <taxon>Oceanospirillaceae</taxon>
        <taxon>Pontibacterium</taxon>
    </lineage>
</organism>
<accession>A0A8J7FGU2</accession>
<keyword evidence="2" id="KW-0805">Transcription regulation</keyword>
<name>A0A8J7FGU2_9GAMM</name>
<dbReference type="InterPro" id="IPR000847">
    <property type="entry name" value="LysR_HTH_N"/>
</dbReference>
<keyword evidence="3" id="KW-0238">DNA-binding</keyword>
<feature type="domain" description="HTH lysR-type" evidence="5">
    <location>
        <begin position="5"/>
        <end position="62"/>
    </location>
</feature>
<evidence type="ECO:0000256" key="4">
    <source>
        <dbReference type="ARBA" id="ARBA00023163"/>
    </source>
</evidence>
<dbReference type="InterPro" id="IPR036390">
    <property type="entry name" value="WH_DNA-bd_sf"/>
</dbReference>
<evidence type="ECO:0000313" key="7">
    <source>
        <dbReference type="Proteomes" id="UP000640333"/>
    </source>
</evidence>
<dbReference type="Pfam" id="PF00126">
    <property type="entry name" value="HTH_1"/>
    <property type="match status" value="1"/>
</dbReference>
<dbReference type="InterPro" id="IPR036388">
    <property type="entry name" value="WH-like_DNA-bd_sf"/>
</dbReference>
<dbReference type="PANTHER" id="PTHR30537">
    <property type="entry name" value="HTH-TYPE TRANSCRIPTIONAL REGULATOR"/>
    <property type="match status" value="1"/>
</dbReference>
<dbReference type="Gene3D" id="1.10.10.10">
    <property type="entry name" value="Winged helix-like DNA-binding domain superfamily/Winged helix DNA-binding domain"/>
    <property type="match status" value="1"/>
</dbReference>
<evidence type="ECO:0000256" key="1">
    <source>
        <dbReference type="ARBA" id="ARBA00009437"/>
    </source>
</evidence>
<comment type="similarity">
    <text evidence="1">Belongs to the LysR transcriptional regulatory family.</text>
</comment>
<dbReference type="RefSeq" id="WP_193955184.1">
    <property type="nucleotide sequence ID" value="NZ_JADEYS010000028.1"/>
</dbReference>
<dbReference type="PROSITE" id="PS50931">
    <property type="entry name" value="HTH_LYSR"/>
    <property type="match status" value="1"/>
</dbReference>
<sequence>MKRLPPLKALHAFRYAAEAQSFKVAAQQLNVTQAAISQQIKTLEEQLDVKLFQRLTREVVLTPEGMKLLPYVSKAFMTLEEGVMDLAQDPNPNRLTLSALPSFAGRWLVPRLGQYQQQMPDVALNLLPSIDLINFERGEPDLAIRFGRGEYPGLTVKPLLKEYLLPVCHPSLIDLEQPIPPQLAELPLLADDCPDIDDAWSEFQRLIGTPFRHESTQLHVTDAAMLVEALLCGQGFGILRFSLAYDLLERGQLVCPVPIYLSSAFDYYLVAPEAHFQRPKVKRFESWLSEEIKVIEESWCRFSRMHPALAQ</sequence>
<evidence type="ECO:0000259" key="5">
    <source>
        <dbReference type="PROSITE" id="PS50931"/>
    </source>
</evidence>
<dbReference type="PANTHER" id="PTHR30537:SF74">
    <property type="entry name" value="HTH-TYPE TRANSCRIPTIONAL REGULATOR TRPI"/>
    <property type="match status" value="1"/>
</dbReference>
<dbReference type="GO" id="GO:0003700">
    <property type="term" value="F:DNA-binding transcription factor activity"/>
    <property type="evidence" value="ECO:0007669"/>
    <property type="project" value="InterPro"/>
</dbReference>
<dbReference type="InterPro" id="IPR058163">
    <property type="entry name" value="LysR-type_TF_proteobact-type"/>
</dbReference>
<dbReference type="Pfam" id="PF03466">
    <property type="entry name" value="LysR_substrate"/>
    <property type="match status" value="1"/>
</dbReference>
<keyword evidence="7" id="KW-1185">Reference proteome</keyword>
<dbReference type="Proteomes" id="UP000640333">
    <property type="component" value="Unassembled WGS sequence"/>
</dbReference>
<dbReference type="Gene3D" id="3.40.190.10">
    <property type="entry name" value="Periplasmic binding protein-like II"/>
    <property type="match status" value="2"/>
</dbReference>
<evidence type="ECO:0000313" key="6">
    <source>
        <dbReference type="EMBL" id="MBE9399489.1"/>
    </source>
</evidence>
<dbReference type="FunFam" id="1.10.10.10:FF:000001">
    <property type="entry name" value="LysR family transcriptional regulator"/>
    <property type="match status" value="1"/>
</dbReference>
<reference evidence="6" key="1">
    <citation type="submission" date="2020-10" db="EMBL/GenBank/DDBJ databases">
        <title>Bacterium isolated from coastal waters sediment.</title>
        <authorList>
            <person name="Chen R.-J."/>
            <person name="Lu D.-C."/>
            <person name="Zhu K.-L."/>
            <person name="Du Z.-J."/>
        </authorList>
    </citation>
    <scope>NUCLEOTIDE SEQUENCE</scope>
    <source>
        <strain evidence="6">N1Y112</strain>
    </source>
</reference>
<evidence type="ECO:0000256" key="2">
    <source>
        <dbReference type="ARBA" id="ARBA00023015"/>
    </source>
</evidence>
<dbReference type="InterPro" id="IPR005119">
    <property type="entry name" value="LysR_subst-bd"/>
</dbReference>
<dbReference type="GO" id="GO:0006351">
    <property type="term" value="P:DNA-templated transcription"/>
    <property type="evidence" value="ECO:0007669"/>
    <property type="project" value="TreeGrafter"/>
</dbReference>
<dbReference type="CDD" id="cd08432">
    <property type="entry name" value="PBP2_GcdR_TrpI_HvrB_AmpR_like"/>
    <property type="match status" value="1"/>
</dbReference>
<dbReference type="GO" id="GO:0043565">
    <property type="term" value="F:sequence-specific DNA binding"/>
    <property type="evidence" value="ECO:0007669"/>
    <property type="project" value="TreeGrafter"/>
</dbReference>
<proteinExistence type="inferred from homology"/>
<dbReference type="AlphaFoldDB" id="A0A8J7FGU2"/>
<keyword evidence="4" id="KW-0804">Transcription</keyword>
<comment type="caution">
    <text evidence="6">The sequence shown here is derived from an EMBL/GenBank/DDBJ whole genome shotgun (WGS) entry which is preliminary data.</text>
</comment>
<gene>
    <name evidence="6" type="ORF">IOQ59_19685</name>
</gene>
<protein>
    <submittedName>
        <fullName evidence="6">LysR family transcriptional regulator</fullName>
    </submittedName>
</protein>
<evidence type="ECO:0000256" key="3">
    <source>
        <dbReference type="ARBA" id="ARBA00023125"/>
    </source>
</evidence>
<dbReference type="PRINTS" id="PR00039">
    <property type="entry name" value="HTHLYSR"/>
</dbReference>